<evidence type="ECO:0000256" key="7">
    <source>
        <dbReference type="ARBA" id="ARBA00023306"/>
    </source>
</evidence>
<feature type="compositionally biased region" description="Basic and acidic residues" evidence="8">
    <location>
        <begin position="762"/>
        <end position="772"/>
    </location>
</feature>
<dbReference type="EMBL" id="BTGU01000005">
    <property type="protein sequence ID" value="GMN35304.1"/>
    <property type="molecule type" value="Genomic_DNA"/>
</dbReference>
<proteinExistence type="predicted"/>
<feature type="compositionally biased region" description="Basic and acidic residues" evidence="8">
    <location>
        <begin position="350"/>
        <end position="365"/>
    </location>
</feature>
<feature type="compositionally biased region" description="Low complexity" evidence="8">
    <location>
        <begin position="898"/>
        <end position="917"/>
    </location>
</feature>
<dbReference type="GO" id="GO:0007064">
    <property type="term" value="P:mitotic sister chromatid cohesion"/>
    <property type="evidence" value="ECO:0007669"/>
    <property type="project" value="InterPro"/>
</dbReference>
<feature type="compositionally biased region" description="Basic and acidic residues" evidence="8">
    <location>
        <begin position="799"/>
        <end position="827"/>
    </location>
</feature>
<gene>
    <name evidence="9" type="ORF">TIFTF001_005216</name>
</gene>
<feature type="compositionally biased region" description="Basic and acidic residues" evidence="8">
    <location>
        <begin position="847"/>
        <end position="863"/>
    </location>
</feature>
<evidence type="ECO:0000313" key="10">
    <source>
        <dbReference type="Proteomes" id="UP001187192"/>
    </source>
</evidence>
<feature type="compositionally biased region" description="Low complexity" evidence="8">
    <location>
        <begin position="778"/>
        <end position="795"/>
    </location>
</feature>
<dbReference type="GO" id="GO:0000785">
    <property type="term" value="C:chromatin"/>
    <property type="evidence" value="ECO:0007669"/>
    <property type="project" value="TreeGrafter"/>
</dbReference>
<feature type="compositionally biased region" description="Basic and acidic residues" evidence="8">
    <location>
        <begin position="316"/>
        <end position="333"/>
    </location>
</feature>
<feature type="compositionally biased region" description="Low complexity" evidence="8">
    <location>
        <begin position="880"/>
        <end position="890"/>
    </location>
</feature>
<feature type="compositionally biased region" description="Low complexity" evidence="8">
    <location>
        <begin position="372"/>
        <end position="385"/>
    </location>
</feature>
<comment type="caution">
    <text evidence="9">The sequence shown here is derived from an EMBL/GenBank/DDBJ whole genome shotgun (WGS) entry which is preliminary data.</text>
</comment>
<keyword evidence="4" id="KW-0498">Mitosis</keyword>
<keyword evidence="5" id="KW-0234">DNA repair</keyword>
<keyword evidence="6" id="KW-0539">Nucleus</keyword>
<feature type="region of interest" description="Disordered" evidence="8">
    <location>
        <begin position="1"/>
        <end position="24"/>
    </location>
</feature>
<reference evidence="9" key="1">
    <citation type="submission" date="2023-07" db="EMBL/GenBank/DDBJ databases">
        <title>draft genome sequence of fig (Ficus carica).</title>
        <authorList>
            <person name="Takahashi T."/>
            <person name="Nishimura K."/>
        </authorList>
    </citation>
    <scope>NUCLEOTIDE SEQUENCE</scope>
</reference>
<feature type="region of interest" description="Disordered" evidence="8">
    <location>
        <begin position="272"/>
        <end position="679"/>
    </location>
</feature>
<dbReference type="Pfam" id="PF20168">
    <property type="entry name" value="PDS5"/>
    <property type="match status" value="1"/>
</dbReference>
<organism evidence="9 10">
    <name type="scientific">Ficus carica</name>
    <name type="common">Common fig</name>
    <dbReference type="NCBI Taxonomy" id="3494"/>
    <lineage>
        <taxon>Eukaryota</taxon>
        <taxon>Viridiplantae</taxon>
        <taxon>Streptophyta</taxon>
        <taxon>Embryophyta</taxon>
        <taxon>Tracheophyta</taxon>
        <taxon>Spermatophyta</taxon>
        <taxon>Magnoliopsida</taxon>
        <taxon>eudicotyledons</taxon>
        <taxon>Gunneridae</taxon>
        <taxon>Pentapetalae</taxon>
        <taxon>rosids</taxon>
        <taxon>fabids</taxon>
        <taxon>Rosales</taxon>
        <taxon>Moraceae</taxon>
        <taxon>Ficeae</taxon>
        <taxon>Ficus</taxon>
    </lineage>
</organism>
<feature type="region of interest" description="Disordered" evidence="8">
    <location>
        <begin position="733"/>
        <end position="963"/>
    </location>
</feature>
<dbReference type="AlphaFoldDB" id="A0AA88DEE7"/>
<feature type="compositionally biased region" description="Basic and acidic residues" evidence="8">
    <location>
        <begin position="615"/>
        <end position="632"/>
    </location>
</feature>
<dbReference type="GO" id="GO:0051301">
    <property type="term" value="P:cell division"/>
    <property type="evidence" value="ECO:0007669"/>
    <property type="project" value="UniProtKB-KW"/>
</dbReference>
<dbReference type="InterPro" id="IPR016024">
    <property type="entry name" value="ARM-type_fold"/>
</dbReference>
<dbReference type="GO" id="GO:0005634">
    <property type="term" value="C:nucleus"/>
    <property type="evidence" value="ECO:0007669"/>
    <property type="project" value="UniProtKB-SubCell"/>
</dbReference>
<dbReference type="Proteomes" id="UP001187192">
    <property type="component" value="Unassembled WGS sequence"/>
</dbReference>
<feature type="compositionally biased region" description="Basic and acidic residues" evidence="8">
    <location>
        <begin position="560"/>
        <end position="581"/>
    </location>
</feature>
<evidence type="ECO:0000256" key="3">
    <source>
        <dbReference type="ARBA" id="ARBA00022763"/>
    </source>
</evidence>
<dbReference type="SUPFAM" id="SSF48371">
    <property type="entry name" value="ARM repeat"/>
    <property type="match status" value="1"/>
</dbReference>
<feature type="compositionally biased region" description="Basic residues" evidence="8">
    <location>
        <begin position="585"/>
        <end position="599"/>
    </location>
</feature>
<feature type="compositionally biased region" description="Acidic residues" evidence="8">
    <location>
        <begin position="733"/>
        <end position="742"/>
    </location>
</feature>
<feature type="compositionally biased region" description="Polar residues" evidence="8">
    <location>
        <begin position="287"/>
        <end position="299"/>
    </location>
</feature>
<feature type="compositionally biased region" description="Basic and acidic residues" evidence="8">
    <location>
        <begin position="644"/>
        <end position="654"/>
    </location>
</feature>
<keyword evidence="3" id="KW-0227">DNA damage</keyword>
<evidence type="ECO:0000256" key="4">
    <source>
        <dbReference type="ARBA" id="ARBA00022776"/>
    </source>
</evidence>
<accession>A0AA88DEE7</accession>
<feature type="compositionally biased region" description="Basic residues" evidence="8">
    <location>
        <begin position="954"/>
        <end position="963"/>
    </location>
</feature>
<dbReference type="PANTHER" id="PTHR12663">
    <property type="entry name" value="ANDROGEN INDUCED INHIBITOR OF PROLIFERATION AS3 / PDS5-RELATED"/>
    <property type="match status" value="1"/>
</dbReference>
<dbReference type="InterPro" id="IPR039776">
    <property type="entry name" value="Pds5"/>
</dbReference>
<keyword evidence="7" id="KW-0131">Cell cycle</keyword>
<dbReference type="SUPFAM" id="SSF63748">
    <property type="entry name" value="Tudor/PWWP/MBT"/>
    <property type="match status" value="1"/>
</dbReference>
<evidence type="ECO:0000256" key="1">
    <source>
        <dbReference type="ARBA" id="ARBA00004123"/>
    </source>
</evidence>
<protein>
    <submittedName>
        <fullName evidence="9">Uncharacterized protein</fullName>
    </submittedName>
</protein>
<dbReference type="GO" id="GO:0035825">
    <property type="term" value="P:homologous recombination"/>
    <property type="evidence" value="ECO:0007669"/>
    <property type="project" value="UniProtKB-ARBA"/>
</dbReference>
<evidence type="ECO:0000256" key="6">
    <source>
        <dbReference type="ARBA" id="ARBA00023242"/>
    </source>
</evidence>
<evidence type="ECO:0000256" key="5">
    <source>
        <dbReference type="ARBA" id="ARBA00023204"/>
    </source>
</evidence>
<evidence type="ECO:0000256" key="8">
    <source>
        <dbReference type="SAM" id="MobiDB-lite"/>
    </source>
</evidence>
<keyword evidence="2" id="KW-0132">Cell division</keyword>
<dbReference type="CDD" id="cd20404">
    <property type="entry name" value="Tudor_Agenet_AtEML-like"/>
    <property type="match status" value="1"/>
</dbReference>
<comment type="subcellular location">
    <subcellularLocation>
        <location evidence="1">Nucleus</location>
    </subcellularLocation>
</comment>
<evidence type="ECO:0000313" key="9">
    <source>
        <dbReference type="EMBL" id="GMN35304.1"/>
    </source>
</evidence>
<evidence type="ECO:0000256" key="2">
    <source>
        <dbReference type="ARBA" id="ARBA00022618"/>
    </source>
</evidence>
<feature type="compositionally biased region" description="Basic and acidic residues" evidence="8">
    <location>
        <begin position="272"/>
        <end position="281"/>
    </location>
</feature>
<dbReference type="PANTHER" id="PTHR12663:SF3">
    <property type="entry name" value="SISTER CHROMATID COHESION PROTEIN PDS5 HOMOLOG C"/>
    <property type="match status" value="1"/>
</dbReference>
<name>A0AA88DEE7_FICCA</name>
<sequence length="963" mass="103814">MASSDKELEAQLTESGNKLVEPPSSVDELLPLLDRIESCLSRVEQSPSKSMQAALSPSLKALVAEPLLRHSDVDVKVAVASCISEITRITAPEAPYDDEQMKDVFQLIVSSFENLSDKSSRSYVKRTSILETVAKVRSCVVMLDLECDALILEMFQHFLKAIRDYHPENVFTSMETIMTLVLEESEDISVELLSPLLASVKNDNEEVLPNARRLGEKVLESCTLKVKPYLVQAVKTLDIKLDDYSKVVAAICQDAHANVEQNEVHASDEYMEDKGVSKEEASIEQVDPSSNRSPQSAMNNGIAETGGDDSLADSSSLKKRDDDHPIENSKDLDASSNAEPDTLNADTTLDTDKVNDTDQKPEQTTKKRGKKSSSSLKPTSPSESPCADNENEEEKLPDQEGQGDDSPGSPHEGPSAEAAEPLEDEKGSDDNKLSSPKAVENESADVASVSPSEILPDESLSKKSGQKKKESSDKVVLSDESLSKKSGQKKKDSSDKEVLPDESLSKKSGQKKNDSSDKEATPSTDDISKKVADVTSDSEVKPNRRVGKKVLAASSSENKVSAEVDASIKDGETTSDSEAKPLKQSVKKVNKSSKNKHGSSAKQVEDKKRQARGKAVSEKGVTKPSAKDDSKDAIASPKSSGKSTKVEHRSEETPKTSSKRKRTPGKANESGDKDYGEDIVGSKVKVWWPKDHMFYDGIIESFDPVKKKHHVVYSDGDTETLNLKRQKWEFIFDDSGSDEEEETGRSSPDASAETPLKKKAKTKSDGKAKQKTVEALSKKTGGASSSKSRGSAQKSGRGGKSDGKSKDDSRSVGKSEDVSGAKSKDQTPRSGGNKSGTVISKSPSIKSKKDAQTSKSTKSKDESSTPSTKSKQDTPKAGKSKSSMPKTSSVSKDKPNQSSGKSSANGTGKTKSSSSKVKVNEDVKDNSSNSERVQETTKGKSPNPSKGESEVKTGKKRRRGTKG</sequence>
<dbReference type="GO" id="GO:0006281">
    <property type="term" value="P:DNA repair"/>
    <property type="evidence" value="ECO:0007669"/>
    <property type="project" value="UniProtKB-KW"/>
</dbReference>
<dbReference type="Gene3D" id="2.30.30.140">
    <property type="match status" value="1"/>
</dbReference>
<feature type="compositionally biased region" description="Polar residues" evidence="8">
    <location>
        <begin position="828"/>
        <end position="838"/>
    </location>
</feature>
<feature type="compositionally biased region" description="Basic and acidic residues" evidence="8">
    <location>
        <begin position="467"/>
        <end position="542"/>
    </location>
</feature>
<keyword evidence="10" id="KW-1185">Reference proteome</keyword>